<feature type="region of interest" description="Disordered" evidence="1">
    <location>
        <begin position="112"/>
        <end position="133"/>
    </location>
</feature>
<evidence type="ECO:0000313" key="2">
    <source>
        <dbReference type="EMBL" id="QPC43378.1"/>
    </source>
</evidence>
<dbReference type="KEGG" id="kmn:HW532_12150"/>
<organism evidence="2 3">
    <name type="scientific">Kaustia mangrovi</name>
    <dbReference type="NCBI Taxonomy" id="2593653"/>
    <lineage>
        <taxon>Bacteria</taxon>
        <taxon>Pseudomonadati</taxon>
        <taxon>Pseudomonadota</taxon>
        <taxon>Alphaproteobacteria</taxon>
        <taxon>Hyphomicrobiales</taxon>
        <taxon>Parvibaculaceae</taxon>
        <taxon>Kaustia</taxon>
    </lineage>
</organism>
<sequence>MMIVFAGLPGTGKSTIAARLAEYIGAVYLRIDSIEAAIRTAGGLAPRASIGPEGYLVAYRLAADNLALGLTVIADSVNPIALTRDAYRAVAREQGVSLLEVEVVCSDEAEHRRRFDTRRASRPQSPSWADVRSREYETWDRPRLVIDTAERPVADSVGAIVDALRQADIQHGSPPRT</sequence>
<dbReference type="InterPro" id="IPR027417">
    <property type="entry name" value="P-loop_NTPase"/>
</dbReference>
<gene>
    <name evidence="2" type="ORF">HW532_12150</name>
</gene>
<keyword evidence="3" id="KW-1185">Reference proteome</keyword>
<evidence type="ECO:0000256" key="1">
    <source>
        <dbReference type="SAM" id="MobiDB-lite"/>
    </source>
</evidence>
<dbReference type="RefSeq" id="WP_213160741.1">
    <property type="nucleotide sequence ID" value="NZ_CP058214.1"/>
</dbReference>
<dbReference type="EMBL" id="CP058214">
    <property type="protein sequence ID" value="QPC43378.1"/>
    <property type="molecule type" value="Genomic_DNA"/>
</dbReference>
<name>A0A7S8HCL4_9HYPH</name>
<dbReference type="PANTHER" id="PTHR37807">
    <property type="entry name" value="OS07G0160300 PROTEIN"/>
    <property type="match status" value="1"/>
</dbReference>
<dbReference type="Proteomes" id="UP000593594">
    <property type="component" value="Chromosome"/>
</dbReference>
<evidence type="ECO:0000313" key="3">
    <source>
        <dbReference type="Proteomes" id="UP000593594"/>
    </source>
</evidence>
<proteinExistence type="predicted"/>
<dbReference type="Gene3D" id="3.40.50.300">
    <property type="entry name" value="P-loop containing nucleotide triphosphate hydrolases"/>
    <property type="match status" value="1"/>
</dbReference>
<dbReference type="PANTHER" id="PTHR37807:SF3">
    <property type="entry name" value="OS07G0160300 PROTEIN"/>
    <property type="match status" value="1"/>
</dbReference>
<dbReference type="SUPFAM" id="SSF52540">
    <property type="entry name" value="P-loop containing nucleoside triphosphate hydrolases"/>
    <property type="match status" value="1"/>
</dbReference>
<protein>
    <submittedName>
        <fullName evidence="2">AAA family ATPase</fullName>
    </submittedName>
</protein>
<reference evidence="2 3" key="1">
    <citation type="submission" date="2020-06" db="EMBL/GenBank/DDBJ databases">
        <title>Genome sequence of 2 isolates from Red Sea Mangroves.</title>
        <authorList>
            <person name="Sefrji F."/>
            <person name="Michoud G."/>
            <person name="Merlino G."/>
            <person name="Daffonchio D."/>
        </authorList>
    </citation>
    <scope>NUCLEOTIDE SEQUENCE [LARGE SCALE GENOMIC DNA]</scope>
    <source>
        <strain evidence="2 3">R1DC25</strain>
    </source>
</reference>
<dbReference type="Pfam" id="PF13671">
    <property type="entry name" value="AAA_33"/>
    <property type="match status" value="1"/>
</dbReference>
<dbReference type="AlphaFoldDB" id="A0A7S8HCL4"/>
<accession>A0A7S8HCL4</accession>